<proteinExistence type="predicted"/>
<evidence type="ECO:0000313" key="1">
    <source>
        <dbReference type="EMBL" id="SDB78680.1"/>
    </source>
</evidence>
<accession>A0A1G6G9K9</accession>
<sequence>MPVEVDILEDSIFQLSPELLNTLLKDHTTGKADMQRNIFWATSDYEHIGKEYQYNSPILPHLIIGDNGHIIMPRVLKSRDTQSIRSRDMAEVFTPSWICNAQNNLIDEAWFGRNDVFNTEYANEQGHHKWKSTEGSIIFPEGKTWKDYVRDIRLEITCGEAPYLISRYDTTTGETIPLEQRIGLLDRKLRVVSENTSTSGEWLEWAQEAYKSIYGYEWQGDNLLIARESLLVSFVEYYQQKFGKRPLLKSINYIAYIISWNVWQMDGLKGVIPNSCGERKEVVADLFGTTEVVTQCEGCLKDDIRRHNGVYCQIKDWHATDKATGKKGKRIRFIDLIK</sequence>
<name>A0A1G6G9K9_BACOV</name>
<dbReference type="EMBL" id="FMYE01000047">
    <property type="protein sequence ID" value="SDB78680.1"/>
    <property type="molecule type" value="Genomic_DNA"/>
</dbReference>
<protein>
    <recommendedName>
        <fullName evidence="3">Restriction endonuclease subunit M</fullName>
    </recommendedName>
</protein>
<evidence type="ECO:0008006" key="3">
    <source>
        <dbReference type="Google" id="ProtNLM"/>
    </source>
</evidence>
<evidence type="ECO:0000313" key="2">
    <source>
        <dbReference type="Proteomes" id="UP000183670"/>
    </source>
</evidence>
<gene>
    <name evidence="1" type="ORF">SAMN05192581_104713</name>
</gene>
<reference evidence="1 2" key="1">
    <citation type="submission" date="2016-10" db="EMBL/GenBank/DDBJ databases">
        <authorList>
            <person name="de Groot N.N."/>
        </authorList>
    </citation>
    <scope>NUCLEOTIDE SEQUENCE [LARGE SCALE GENOMIC DNA]</scope>
    <source>
        <strain evidence="1 2">NLAE-zl-C500</strain>
    </source>
</reference>
<organism evidence="1 2">
    <name type="scientific">Bacteroides ovatus</name>
    <dbReference type="NCBI Taxonomy" id="28116"/>
    <lineage>
        <taxon>Bacteria</taxon>
        <taxon>Pseudomonadati</taxon>
        <taxon>Bacteroidota</taxon>
        <taxon>Bacteroidia</taxon>
        <taxon>Bacteroidales</taxon>
        <taxon>Bacteroidaceae</taxon>
        <taxon>Bacteroides</taxon>
    </lineage>
</organism>
<dbReference type="AlphaFoldDB" id="A0A1G6G9K9"/>
<dbReference type="Proteomes" id="UP000183670">
    <property type="component" value="Unassembled WGS sequence"/>
</dbReference>
<dbReference type="RefSeq" id="WP_074559340.1">
    <property type="nucleotide sequence ID" value="NZ_FMYE01000047.1"/>
</dbReference>